<keyword evidence="6" id="KW-1185">Reference proteome</keyword>
<dbReference type="PRINTS" id="PR00038">
    <property type="entry name" value="HTHLUXR"/>
</dbReference>
<dbReference type="AlphaFoldDB" id="A0A2M9ASC7"/>
<dbReference type="PROSITE" id="PS00622">
    <property type="entry name" value="HTH_LUXR_1"/>
    <property type="match status" value="1"/>
</dbReference>
<dbReference type="InterPro" id="IPR016032">
    <property type="entry name" value="Sig_transdc_resp-reg_C-effctor"/>
</dbReference>
<dbReference type="PROSITE" id="PS50043">
    <property type="entry name" value="HTH_LUXR_2"/>
    <property type="match status" value="1"/>
</dbReference>
<evidence type="ECO:0000313" key="5">
    <source>
        <dbReference type="EMBL" id="PJJ48543.1"/>
    </source>
</evidence>
<sequence>MSSSSGSGPILIVGPPTLYRQGLLLTLQQAWPTLEFVLTADACQAPTLLRQAAYGLVVVDGLLPDPPLPQLVAQLAQARAHQHLLLLTGPRQAPELRHLPARPRELTLVPRHAAPEVVVAAARILLAPSRAFSRPLPAASVRPAARLLPPPTPFSRRELEVLRLVVADYCNQDIANELCLSVRTVESHRRALLHKAGARTLVGLVVCAMRQGWVAA</sequence>
<proteinExistence type="predicted"/>
<keyword evidence="1" id="KW-0805">Transcription regulation</keyword>
<dbReference type="OrthoDB" id="881140at2"/>
<dbReference type="EMBL" id="PGFA01000004">
    <property type="protein sequence ID" value="PJJ48543.1"/>
    <property type="molecule type" value="Genomic_DNA"/>
</dbReference>
<protein>
    <submittedName>
        <fullName evidence="5">DNA-binding NarL/FixJ family response regulator</fullName>
    </submittedName>
</protein>
<dbReference type="SUPFAM" id="SSF52172">
    <property type="entry name" value="CheY-like"/>
    <property type="match status" value="1"/>
</dbReference>
<evidence type="ECO:0000259" key="4">
    <source>
        <dbReference type="PROSITE" id="PS50043"/>
    </source>
</evidence>
<dbReference type="PANTHER" id="PTHR44688">
    <property type="entry name" value="DNA-BINDING TRANSCRIPTIONAL ACTIVATOR DEVR_DOSR"/>
    <property type="match status" value="1"/>
</dbReference>
<dbReference type="InterPro" id="IPR000792">
    <property type="entry name" value="Tscrpt_reg_LuxR_C"/>
</dbReference>
<dbReference type="PANTHER" id="PTHR44688:SF16">
    <property type="entry name" value="DNA-BINDING TRANSCRIPTIONAL ACTIVATOR DEVR_DOSR"/>
    <property type="match status" value="1"/>
</dbReference>
<dbReference type="Proteomes" id="UP000228535">
    <property type="component" value="Unassembled WGS sequence"/>
</dbReference>
<dbReference type="Gene3D" id="3.40.50.2300">
    <property type="match status" value="1"/>
</dbReference>
<dbReference type="GO" id="GO:0006355">
    <property type="term" value="P:regulation of DNA-templated transcription"/>
    <property type="evidence" value="ECO:0007669"/>
    <property type="project" value="InterPro"/>
</dbReference>
<feature type="domain" description="HTH luxR-type" evidence="4">
    <location>
        <begin position="147"/>
        <end position="212"/>
    </location>
</feature>
<organism evidence="5 6">
    <name type="scientific">Hymenobacter chitinivorans DSM 11115</name>
    <dbReference type="NCBI Taxonomy" id="1121954"/>
    <lineage>
        <taxon>Bacteria</taxon>
        <taxon>Pseudomonadati</taxon>
        <taxon>Bacteroidota</taxon>
        <taxon>Cytophagia</taxon>
        <taxon>Cytophagales</taxon>
        <taxon>Hymenobacteraceae</taxon>
        <taxon>Hymenobacter</taxon>
    </lineage>
</organism>
<dbReference type="GO" id="GO:0003677">
    <property type="term" value="F:DNA binding"/>
    <property type="evidence" value="ECO:0007669"/>
    <property type="project" value="UniProtKB-KW"/>
</dbReference>
<dbReference type="SUPFAM" id="SSF46894">
    <property type="entry name" value="C-terminal effector domain of the bipartite response regulators"/>
    <property type="match status" value="1"/>
</dbReference>
<dbReference type="SMART" id="SM00421">
    <property type="entry name" value="HTH_LUXR"/>
    <property type="match status" value="1"/>
</dbReference>
<accession>A0A2M9ASC7</accession>
<evidence type="ECO:0000256" key="1">
    <source>
        <dbReference type="ARBA" id="ARBA00023015"/>
    </source>
</evidence>
<keyword evidence="3" id="KW-0804">Transcription</keyword>
<dbReference type="CDD" id="cd06170">
    <property type="entry name" value="LuxR_C_like"/>
    <property type="match status" value="1"/>
</dbReference>
<dbReference type="RefSeq" id="WP_157807709.1">
    <property type="nucleotide sequence ID" value="NZ_PGFA01000004.1"/>
</dbReference>
<dbReference type="Pfam" id="PF00196">
    <property type="entry name" value="GerE"/>
    <property type="match status" value="1"/>
</dbReference>
<evidence type="ECO:0000256" key="3">
    <source>
        <dbReference type="ARBA" id="ARBA00023163"/>
    </source>
</evidence>
<keyword evidence="2 5" id="KW-0238">DNA-binding</keyword>
<evidence type="ECO:0000256" key="2">
    <source>
        <dbReference type="ARBA" id="ARBA00023125"/>
    </source>
</evidence>
<dbReference type="InterPro" id="IPR011006">
    <property type="entry name" value="CheY-like_superfamily"/>
</dbReference>
<gene>
    <name evidence="5" type="ORF">CLV45_4252</name>
</gene>
<reference evidence="5 6" key="1">
    <citation type="submission" date="2017-11" db="EMBL/GenBank/DDBJ databases">
        <title>Genomic Encyclopedia of Archaeal and Bacterial Type Strains, Phase II (KMG-II): From Individual Species to Whole Genera.</title>
        <authorList>
            <person name="Goeker M."/>
        </authorList>
    </citation>
    <scope>NUCLEOTIDE SEQUENCE [LARGE SCALE GENOMIC DNA]</scope>
    <source>
        <strain evidence="5 6">DSM 11115</strain>
    </source>
</reference>
<name>A0A2M9ASC7_9BACT</name>
<comment type="caution">
    <text evidence="5">The sequence shown here is derived from an EMBL/GenBank/DDBJ whole genome shotgun (WGS) entry which is preliminary data.</text>
</comment>
<evidence type="ECO:0000313" key="6">
    <source>
        <dbReference type="Proteomes" id="UP000228535"/>
    </source>
</evidence>